<dbReference type="InterPro" id="IPR013228">
    <property type="entry name" value="PE-PPE_C"/>
</dbReference>
<evidence type="ECO:0000313" key="4">
    <source>
        <dbReference type="EMBL" id="ORB66729.1"/>
    </source>
</evidence>
<dbReference type="OrthoDB" id="4568361at2"/>
<organism evidence="4 5">
    <name type="scientific">Mycolicibacterium tusciae</name>
    <dbReference type="NCBI Taxonomy" id="75922"/>
    <lineage>
        <taxon>Bacteria</taxon>
        <taxon>Bacillati</taxon>
        <taxon>Actinomycetota</taxon>
        <taxon>Actinomycetes</taxon>
        <taxon>Mycobacteriales</taxon>
        <taxon>Mycobacteriaceae</taxon>
        <taxon>Mycolicibacterium</taxon>
    </lineage>
</organism>
<dbReference type="InterPro" id="IPR029058">
    <property type="entry name" value="AB_hydrolase_fold"/>
</dbReference>
<dbReference type="RefSeq" id="WP_083124458.1">
    <property type="nucleotide sequence ID" value="NZ_MVIM01000003.1"/>
</dbReference>
<dbReference type="Gene3D" id="3.40.50.1820">
    <property type="entry name" value="alpha/beta hydrolase"/>
    <property type="match status" value="1"/>
</dbReference>
<feature type="chain" id="PRO_5012981552" description="PE-PPE domain-containing protein" evidence="2">
    <location>
        <begin position="23"/>
        <end position="579"/>
    </location>
</feature>
<feature type="region of interest" description="Disordered" evidence="1">
    <location>
        <begin position="477"/>
        <end position="579"/>
    </location>
</feature>
<keyword evidence="5" id="KW-1185">Reference proteome</keyword>
<reference evidence="4 5" key="1">
    <citation type="submission" date="2017-02" db="EMBL/GenBank/DDBJ databases">
        <title>The new phylogeny of genus Mycobacterium.</title>
        <authorList>
            <person name="Tortoli E."/>
            <person name="Trovato A."/>
            <person name="Cirillo D.M."/>
        </authorList>
    </citation>
    <scope>NUCLEOTIDE SEQUENCE [LARGE SCALE GENOMIC DNA]</scope>
    <source>
        <strain evidence="4 5">DSM 44338</strain>
    </source>
</reference>
<dbReference type="Proteomes" id="UP000192411">
    <property type="component" value="Unassembled WGS sequence"/>
</dbReference>
<dbReference type="AlphaFoldDB" id="A0A1X0JUX3"/>
<feature type="domain" description="PE-PPE" evidence="3">
    <location>
        <begin position="79"/>
        <end position="335"/>
    </location>
</feature>
<name>A0A1X0JUX3_9MYCO</name>
<evidence type="ECO:0000256" key="2">
    <source>
        <dbReference type="SAM" id="SignalP"/>
    </source>
</evidence>
<feature type="signal peptide" evidence="2">
    <location>
        <begin position="1"/>
        <end position="22"/>
    </location>
</feature>
<comment type="caution">
    <text evidence="4">The sequence shown here is derived from an EMBL/GenBank/DDBJ whole genome shotgun (WGS) entry which is preliminary data.</text>
</comment>
<sequence>MRKAGRVVVLFLLSLLSTAVLGAMTALMAAVSLAATALIVPGTGTPDANKVEFYMENFRDYYMQTPCEPDGCADDQLYGINYDASFWPIPLPGWCDPGRCEKFDVSVAGGVENLRNTLGAISTLDPDFDGSVVIAGYSQGGRVVSIAKTKIANGEWNDVLDEIDSIKFVFIGNPNRPNGGILSRFGILGTIPILDVTTGQPTPTDTTFETEDWAIRWEGIADFPQYLLNPLAVVNSILGFTYDHGTYLAINEDSDPGELPAGYSVAEWRELTTNPELYPQNVQIQKLPDSDTTYYTITPKVLPLVLPLHSIPIIGKPIADLFEPALRVIIEETGYNRNIPFGQPTRIGLFPIFNPFTLVLKLIPAIFQGINNFLANFGLATEIPLTPPIPVPEEDEEQDENLEQFSLLNNFDDMSGARSGLSLVQDTGGVEQQLDGDEKTASLGPDSEEEVTLPEIVETPNADTAGLEGAGLQQVPADNLDGLNEEDNNPDQGDPNQLDPNEGTQIVIKDPEENQDLDGNKFDANGGSVSLNFSPNKPEGAPAGGEDADPLNPVDPEGVEGVEGAEGAEGAEGTEPAAA</sequence>
<keyword evidence="2" id="KW-0732">Signal</keyword>
<protein>
    <recommendedName>
        <fullName evidence="3">PE-PPE domain-containing protein</fullName>
    </recommendedName>
</protein>
<gene>
    <name evidence="4" type="ORF">BST47_06410</name>
</gene>
<dbReference type="EMBL" id="MVIM01000003">
    <property type="protein sequence ID" value="ORB66729.1"/>
    <property type="molecule type" value="Genomic_DNA"/>
</dbReference>
<evidence type="ECO:0000313" key="5">
    <source>
        <dbReference type="Proteomes" id="UP000192411"/>
    </source>
</evidence>
<feature type="region of interest" description="Disordered" evidence="1">
    <location>
        <begin position="428"/>
        <end position="450"/>
    </location>
</feature>
<dbReference type="SUPFAM" id="SSF53474">
    <property type="entry name" value="alpha/beta-Hydrolases"/>
    <property type="match status" value="1"/>
</dbReference>
<feature type="compositionally biased region" description="Polar residues" evidence="1">
    <location>
        <begin position="494"/>
        <end position="504"/>
    </location>
</feature>
<evidence type="ECO:0000259" key="3">
    <source>
        <dbReference type="Pfam" id="PF08237"/>
    </source>
</evidence>
<evidence type="ECO:0000256" key="1">
    <source>
        <dbReference type="SAM" id="MobiDB-lite"/>
    </source>
</evidence>
<dbReference type="STRING" id="75922.BST47_06410"/>
<proteinExistence type="predicted"/>
<accession>A0A1X0JUX3</accession>
<dbReference type="Pfam" id="PF08237">
    <property type="entry name" value="PE-PPE"/>
    <property type="match status" value="1"/>
</dbReference>